<keyword evidence="8 9" id="KW-0472">Membrane</keyword>
<dbReference type="AlphaFoldDB" id="A0A8H3TZB7"/>
<dbReference type="PANTHER" id="PTHR45618">
    <property type="entry name" value="MITOCHONDRIAL DICARBOXYLATE CARRIER-RELATED"/>
    <property type="match status" value="1"/>
</dbReference>
<dbReference type="InterPro" id="IPR018108">
    <property type="entry name" value="MCP_transmembrane"/>
</dbReference>
<evidence type="ECO:0000256" key="7">
    <source>
        <dbReference type="ARBA" id="ARBA00023128"/>
    </source>
</evidence>
<dbReference type="PRINTS" id="PR00926">
    <property type="entry name" value="MITOCARRIER"/>
</dbReference>
<dbReference type="EMBL" id="BLZA01000053">
    <property type="protein sequence ID" value="GHJ89902.1"/>
    <property type="molecule type" value="Genomic_DNA"/>
</dbReference>
<sequence>MSGSTAATPFYFGGISAAAASLCTHPIDQQKYRLQVQTSKAGMLQTITRSAHTSGIISLWDGASASILRQMTYSTTRFAMYEVMQASWKTVVQPEGGKLGAGSLCVCAGVAGGLGGLVGNPVEIVLVRMCADGVKPPRERFGYVNVLDGLLRSVKEEGVRSLYRGLGPNVMRSVVMNISQLAAYDTIKSSLLATSQLGLKDDVKTHLLSGVLAGTIATTAAAPFDVLKSRIQSSAGKTDVFSIIRNGLKADGPLFLMKGWTPAWMRLTYVWPNTILMFVIFEQIKAQYQKW</sequence>
<keyword evidence="7" id="KW-0496">Mitochondrion</keyword>
<keyword evidence="12" id="KW-1185">Reference proteome</keyword>
<evidence type="ECO:0000256" key="6">
    <source>
        <dbReference type="ARBA" id="ARBA00022989"/>
    </source>
</evidence>
<dbReference type="InterPro" id="IPR050391">
    <property type="entry name" value="Mito_Metabolite_Transporter"/>
</dbReference>
<evidence type="ECO:0000256" key="9">
    <source>
        <dbReference type="PROSITE-ProRule" id="PRU00282"/>
    </source>
</evidence>
<comment type="subcellular location">
    <subcellularLocation>
        <location evidence="1">Mitochondrion membrane</location>
        <topology evidence="1">Multi-pass membrane protein</topology>
    </subcellularLocation>
</comment>
<gene>
    <name evidence="11" type="ORF">NliqN6_6304</name>
</gene>
<dbReference type="OrthoDB" id="448427at2759"/>
<dbReference type="InterPro" id="IPR002067">
    <property type="entry name" value="MCP"/>
</dbReference>
<evidence type="ECO:0000313" key="11">
    <source>
        <dbReference type="EMBL" id="GHJ89902.1"/>
    </source>
</evidence>
<dbReference type="Pfam" id="PF00153">
    <property type="entry name" value="Mito_carr"/>
    <property type="match status" value="3"/>
</dbReference>
<keyword evidence="4 9" id="KW-0812">Transmembrane</keyword>
<evidence type="ECO:0000256" key="8">
    <source>
        <dbReference type="ARBA" id="ARBA00023136"/>
    </source>
</evidence>
<comment type="similarity">
    <text evidence="2 10">Belongs to the mitochondrial carrier (TC 2.A.29) family.</text>
</comment>
<keyword evidence="6" id="KW-1133">Transmembrane helix</keyword>
<keyword evidence="5" id="KW-0677">Repeat</keyword>
<dbReference type="GO" id="GO:0055085">
    <property type="term" value="P:transmembrane transport"/>
    <property type="evidence" value="ECO:0007669"/>
    <property type="project" value="InterPro"/>
</dbReference>
<dbReference type="Proteomes" id="UP000620104">
    <property type="component" value="Unassembled WGS sequence"/>
</dbReference>
<evidence type="ECO:0000256" key="1">
    <source>
        <dbReference type="ARBA" id="ARBA00004225"/>
    </source>
</evidence>
<evidence type="ECO:0000313" key="12">
    <source>
        <dbReference type="Proteomes" id="UP000620104"/>
    </source>
</evidence>
<accession>A0A8H3TZB7</accession>
<evidence type="ECO:0000256" key="4">
    <source>
        <dbReference type="ARBA" id="ARBA00022692"/>
    </source>
</evidence>
<evidence type="ECO:0000256" key="2">
    <source>
        <dbReference type="ARBA" id="ARBA00006375"/>
    </source>
</evidence>
<reference evidence="11" key="1">
    <citation type="submission" date="2020-07" db="EMBL/GenBank/DDBJ databases">
        <title>Draft Genome Sequence of a Deep-Sea Yeast, Naganishia (Cryptococcus) liquefaciens strain N6.</title>
        <authorList>
            <person name="Han Y.W."/>
            <person name="Kajitani R."/>
            <person name="Morimoto H."/>
            <person name="Parhat M."/>
            <person name="Tsubouchi H."/>
            <person name="Bakenova O."/>
            <person name="Ogata M."/>
            <person name="Argunhan B."/>
            <person name="Aoki R."/>
            <person name="Kajiwara S."/>
            <person name="Itoh T."/>
            <person name="Iwasaki H."/>
        </authorList>
    </citation>
    <scope>NUCLEOTIDE SEQUENCE</scope>
    <source>
        <strain evidence="11">N6</strain>
    </source>
</reference>
<evidence type="ECO:0000256" key="5">
    <source>
        <dbReference type="ARBA" id="ARBA00022737"/>
    </source>
</evidence>
<evidence type="ECO:0000256" key="10">
    <source>
        <dbReference type="RuleBase" id="RU000488"/>
    </source>
</evidence>
<dbReference type="Gene3D" id="1.50.40.10">
    <property type="entry name" value="Mitochondrial carrier domain"/>
    <property type="match status" value="1"/>
</dbReference>
<keyword evidence="3 10" id="KW-0813">Transport</keyword>
<organism evidence="11 12">
    <name type="scientific">Naganishia liquefaciens</name>
    <dbReference type="NCBI Taxonomy" id="104408"/>
    <lineage>
        <taxon>Eukaryota</taxon>
        <taxon>Fungi</taxon>
        <taxon>Dikarya</taxon>
        <taxon>Basidiomycota</taxon>
        <taxon>Agaricomycotina</taxon>
        <taxon>Tremellomycetes</taxon>
        <taxon>Filobasidiales</taxon>
        <taxon>Filobasidiaceae</taxon>
        <taxon>Naganishia</taxon>
    </lineage>
</organism>
<evidence type="ECO:0000256" key="3">
    <source>
        <dbReference type="ARBA" id="ARBA00022448"/>
    </source>
</evidence>
<proteinExistence type="inferred from homology"/>
<feature type="repeat" description="Solcar" evidence="9">
    <location>
        <begin position="103"/>
        <end position="190"/>
    </location>
</feature>
<dbReference type="InterPro" id="IPR023395">
    <property type="entry name" value="MCP_dom_sf"/>
</dbReference>
<dbReference type="PROSITE" id="PS50920">
    <property type="entry name" value="SOLCAR"/>
    <property type="match status" value="3"/>
</dbReference>
<dbReference type="SUPFAM" id="SSF103506">
    <property type="entry name" value="Mitochondrial carrier"/>
    <property type="match status" value="1"/>
</dbReference>
<feature type="repeat" description="Solcar" evidence="9">
    <location>
        <begin position="201"/>
        <end position="287"/>
    </location>
</feature>
<protein>
    <submittedName>
        <fullName evidence="11">Uncharacterized protein</fullName>
    </submittedName>
</protein>
<dbReference type="GO" id="GO:0031966">
    <property type="term" value="C:mitochondrial membrane"/>
    <property type="evidence" value="ECO:0007669"/>
    <property type="project" value="UniProtKB-SubCell"/>
</dbReference>
<name>A0A8H3TZB7_9TREE</name>
<feature type="repeat" description="Solcar" evidence="9">
    <location>
        <begin position="8"/>
        <end position="87"/>
    </location>
</feature>
<comment type="caution">
    <text evidence="11">The sequence shown here is derived from an EMBL/GenBank/DDBJ whole genome shotgun (WGS) entry which is preliminary data.</text>
</comment>